<dbReference type="GO" id="GO:0000932">
    <property type="term" value="C:P-body"/>
    <property type="evidence" value="ECO:0007669"/>
    <property type="project" value="TreeGrafter"/>
</dbReference>
<dbReference type="Gene3D" id="2.30.30.100">
    <property type="match status" value="1"/>
</dbReference>
<dbReference type="CDD" id="cd01736">
    <property type="entry name" value="LSm14_N"/>
    <property type="match status" value="1"/>
</dbReference>
<dbReference type="PANTHER" id="PTHR13586">
    <property type="entry name" value="SCD6 PROTEIN-RELATED"/>
    <property type="match status" value="1"/>
</dbReference>
<dbReference type="PANTHER" id="PTHR13586:SF0">
    <property type="entry name" value="TRAILER HITCH, ISOFORM H"/>
    <property type="match status" value="1"/>
</dbReference>
<reference evidence="3" key="1">
    <citation type="submission" date="2020-11" db="EMBL/GenBank/DDBJ databases">
        <authorList>
            <person name="Tran Van P."/>
        </authorList>
    </citation>
    <scope>NUCLEOTIDE SEQUENCE</scope>
</reference>
<dbReference type="InterPro" id="IPR025609">
    <property type="entry name" value="Lsm14-like_N"/>
</dbReference>
<dbReference type="EMBL" id="OC857977">
    <property type="protein sequence ID" value="CAD7625889.1"/>
    <property type="molecule type" value="Genomic_DNA"/>
</dbReference>
<dbReference type="InterPro" id="IPR010920">
    <property type="entry name" value="LSM_dom_sf"/>
</dbReference>
<evidence type="ECO:0000313" key="4">
    <source>
        <dbReference type="Proteomes" id="UP000759131"/>
    </source>
</evidence>
<sequence>MTTTPFLGCKISLISKSEIRYEGILYTIDPKESTIALSKVRSYGTEDRPAERQVPPRDDIFEYIIFR</sequence>
<gene>
    <name evidence="3" type="ORF">OSB1V03_LOCUS12588</name>
    <name evidence="2" type="ORF">OSB1V03_LOCUS6322</name>
</gene>
<protein>
    <recommendedName>
        <fullName evidence="1">Sm domain-containing protein</fullName>
    </recommendedName>
</protein>
<keyword evidence="4" id="KW-1185">Reference proteome</keyword>
<evidence type="ECO:0000313" key="2">
    <source>
        <dbReference type="EMBL" id="CAD7625889.1"/>
    </source>
</evidence>
<dbReference type="OrthoDB" id="21539at2759"/>
<dbReference type="Proteomes" id="UP000759131">
    <property type="component" value="Unassembled WGS sequence"/>
</dbReference>
<dbReference type="SUPFAM" id="SSF50182">
    <property type="entry name" value="Sm-like ribonucleoproteins"/>
    <property type="match status" value="1"/>
</dbReference>
<proteinExistence type="predicted"/>
<organism evidence="3">
    <name type="scientific">Medioppia subpectinata</name>
    <dbReference type="NCBI Taxonomy" id="1979941"/>
    <lineage>
        <taxon>Eukaryota</taxon>
        <taxon>Metazoa</taxon>
        <taxon>Ecdysozoa</taxon>
        <taxon>Arthropoda</taxon>
        <taxon>Chelicerata</taxon>
        <taxon>Arachnida</taxon>
        <taxon>Acari</taxon>
        <taxon>Acariformes</taxon>
        <taxon>Sarcoptiformes</taxon>
        <taxon>Oribatida</taxon>
        <taxon>Brachypylina</taxon>
        <taxon>Oppioidea</taxon>
        <taxon>Oppiidae</taxon>
        <taxon>Medioppia</taxon>
    </lineage>
</organism>
<dbReference type="GO" id="GO:0034063">
    <property type="term" value="P:stress granule assembly"/>
    <property type="evidence" value="ECO:0007669"/>
    <property type="project" value="TreeGrafter"/>
</dbReference>
<dbReference type="InterPro" id="IPR047575">
    <property type="entry name" value="Sm"/>
</dbReference>
<dbReference type="GO" id="GO:0003729">
    <property type="term" value="F:mRNA binding"/>
    <property type="evidence" value="ECO:0007669"/>
    <property type="project" value="TreeGrafter"/>
</dbReference>
<feature type="domain" description="Sm" evidence="1">
    <location>
        <begin position="1"/>
        <end position="67"/>
    </location>
</feature>
<dbReference type="SMART" id="SM01271">
    <property type="entry name" value="LSM14"/>
    <property type="match status" value="1"/>
</dbReference>
<dbReference type="EMBL" id="OC865131">
    <property type="protein sequence ID" value="CAD7632183.1"/>
    <property type="molecule type" value="Genomic_DNA"/>
</dbReference>
<name>A0A7R9KZ77_9ACAR</name>
<feature type="non-terminal residue" evidence="3">
    <location>
        <position position="1"/>
    </location>
</feature>
<accession>A0A7R9KZ77</accession>
<dbReference type="Pfam" id="PF12701">
    <property type="entry name" value="LSM14"/>
    <property type="match status" value="1"/>
</dbReference>
<dbReference type="EMBL" id="CAJPIZ010010556">
    <property type="protein sequence ID" value="CAG2112613.1"/>
    <property type="molecule type" value="Genomic_DNA"/>
</dbReference>
<evidence type="ECO:0000313" key="3">
    <source>
        <dbReference type="EMBL" id="CAD7632183.1"/>
    </source>
</evidence>
<dbReference type="EMBL" id="CAJPIZ010003402">
    <property type="protein sequence ID" value="CAG2106319.1"/>
    <property type="molecule type" value="Genomic_DNA"/>
</dbReference>
<dbReference type="AlphaFoldDB" id="A0A7R9KZ77"/>
<dbReference type="PROSITE" id="PS52002">
    <property type="entry name" value="SM"/>
    <property type="match status" value="1"/>
</dbReference>
<evidence type="ECO:0000259" key="1">
    <source>
        <dbReference type="PROSITE" id="PS52002"/>
    </source>
</evidence>
<dbReference type="GO" id="GO:0033962">
    <property type="term" value="P:P-body assembly"/>
    <property type="evidence" value="ECO:0007669"/>
    <property type="project" value="TreeGrafter"/>
</dbReference>